<dbReference type="EMBL" id="FONH01000001">
    <property type="protein sequence ID" value="SFE01541.1"/>
    <property type="molecule type" value="Genomic_DNA"/>
</dbReference>
<dbReference type="InterPro" id="IPR007055">
    <property type="entry name" value="BON_dom"/>
</dbReference>
<dbReference type="PROSITE" id="PS50914">
    <property type="entry name" value="BON"/>
    <property type="match status" value="1"/>
</dbReference>
<evidence type="ECO:0000259" key="3">
    <source>
        <dbReference type="PROSITE" id="PS50914"/>
    </source>
</evidence>
<evidence type="ECO:0000313" key="5">
    <source>
        <dbReference type="EMBL" id="SFE01541.1"/>
    </source>
</evidence>
<dbReference type="SMART" id="SM00116">
    <property type="entry name" value="CBS"/>
    <property type="match status" value="2"/>
</dbReference>
<dbReference type="InterPro" id="IPR046342">
    <property type="entry name" value="CBS_dom_sf"/>
</dbReference>
<organism evidence="5 6">
    <name type="scientific">Dyella marensis</name>
    <dbReference type="NCBI Taxonomy" id="500610"/>
    <lineage>
        <taxon>Bacteria</taxon>
        <taxon>Pseudomonadati</taxon>
        <taxon>Pseudomonadota</taxon>
        <taxon>Gammaproteobacteria</taxon>
        <taxon>Lysobacterales</taxon>
        <taxon>Rhodanobacteraceae</taxon>
        <taxon>Dyella</taxon>
    </lineage>
</organism>
<proteinExistence type="predicted"/>
<dbReference type="AlphaFoldDB" id="A0A1I1X2S8"/>
<dbReference type="STRING" id="500610.SAMN02799615_00098"/>
<dbReference type="Pfam" id="PF04972">
    <property type="entry name" value="BON"/>
    <property type="match status" value="1"/>
</dbReference>
<feature type="domain" description="BON" evidence="3">
    <location>
        <begin position="158"/>
        <end position="226"/>
    </location>
</feature>
<protein>
    <submittedName>
        <fullName evidence="5">BON domain-containing protein</fullName>
    </submittedName>
</protein>
<dbReference type="Proteomes" id="UP000199477">
    <property type="component" value="Unassembled WGS sequence"/>
</dbReference>
<dbReference type="InterPro" id="IPR017080">
    <property type="entry name" value="UCP036990_CBS_BON"/>
</dbReference>
<name>A0A1I1X2S8_9GAMM</name>
<dbReference type="PANTHER" id="PTHR43080">
    <property type="entry name" value="CBS DOMAIN-CONTAINING PROTEIN CBSX3, MITOCHONDRIAL"/>
    <property type="match status" value="1"/>
</dbReference>
<dbReference type="PROSITE" id="PS51371">
    <property type="entry name" value="CBS"/>
    <property type="match status" value="2"/>
</dbReference>
<dbReference type="Gene3D" id="3.10.580.10">
    <property type="entry name" value="CBS-domain"/>
    <property type="match status" value="1"/>
</dbReference>
<dbReference type="RefSeq" id="WP_026634156.1">
    <property type="nucleotide sequence ID" value="NZ_FONH01000001.1"/>
</dbReference>
<keyword evidence="6" id="KW-1185">Reference proteome</keyword>
<dbReference type="PIRSF" id="PIRSF036990">
    <property type="entry name" value="UCP036990_CBS_BON"/>
    <property type="match status" value="1"/>
</dbReference>
<dbReference type="InterPro" id="IPR000644">
    <property type="entry name" value="CBS_dom"/>
</dbReference>
<dbReference type="CDD" id="cd04586">
    <property type="entry name" value="CBS_pair_BON_assoc"/>
    <property type="match status" value="1"/>
</dbReference>
<gene>
    <name evidence="5" type="ORF">SAMN02799615_00098</name>
</gene>
<accession>A0A1I1X2S8</accession>
<dbReference type="PANTHER" id="PTHR43080:SF26">
    <property type="entry name" value="REGULATORY PROTEIN"/>
    <property type="match status" value="1"/>
</dbReference>
<reference evidence="6" key="1">
    <citation type="submission" date="2016-10" db="EMBL/GenBank/DDBJ databases">
        <authorList>
            <person name="Varghese N."/>
            <person name="Submissions S."/>
        </authorList>
    </citation>
    <scope>NUCLEOTIDE SEQUENCE [LARGE SCALE GENOMIC DNA]</scope>
    <source>
        <strain evidence="6">UNC178MFTsu3.1</strain>
    </source>
</reference>
<dbReference type="SUPFAM" id="SSF54631">
    <property type="entry name" value="CBS-domain pair"/>
    <property type="match status" value="1"/>
</dbReference>
<feature type="domain" description="CBS" evidence="4">
    <location>
        <begin position="96"/>
        <end position="152"/>
    </location>
</feature>
<dbReference type="Gene3D" id="3.30.1340.30">
    <property type="match status" value="1"/>
</dbReference>
<evidence type="ECO:0000313" key="6">
    <source>
        <dbReference type="Proteomes" id="UP000199477"/>
    </source>
</evidence>
<evidence type="ECO:0000259" key="4">
    <source>
        <dbReference type="PROSITE" id="PS51371"/>
    </source>
</evidence>
<evidence type="ECO:0000256" key="2">
    <source>
        <dbReference type="PROSITE-ProRule" id="PRU00703"/>
    </source>
</evidence>
<keyword evidence="1 2" id="KW-0129">CBS domain</keyword>
<dbReference type="Pfam" id="PF00571">
    <property type="entry name" value="CBS"/>
    <property type="match status" value="2"/>
</dbReference>
<dbReference type="InterPro" id="IPR051257">
    <property type="entry name" value="Diverse_CBS-Domain"/>
</dbReference>
<feature type="domain" description="CBS" evidence="4">
    <location>
        <begin position="7"/>
        <end position="63"/>
    </location>
</feature>
<evidence type="ECO:0000256" key="1">
    <source>
        <dbReference type="ARBA" id="ARBA00023122"/>
    </source>
</evidence>
<sequence length="238" mass="25832">MKVRHAMSTNVIAATPDMPLIDAMRTMLREHISGLPVMDAHGAVVGVLTEGDLMHRAEIETETGRTHPAWLDFVLGPGRQAREFIASHARHVGDVMTRDVITVDAGAPLAEAIGLMERHAIKRLPVLRNQLLVGILSRADLLRAFVRALPDATPDDLSDAAIARRLRAEFDARPWAPRGTVHADVHDGVVTLRGVIVNDDVRCALLVLAANMAGVVRVDDQVTTIEPMTGMVVHEPGM</sequence>